<keyword evidence="2" id="KW-1185">Reference proteome</keyword>
<gene>
    <name evidence="1" type="ORF">P5673_008909</name>
</gene>
<organism evidence="1 2">
    <name type="scientific">Acropora cervicornis</name>
    <name type="common">Staghorn coral</name>
    <dbReference type="NCBI Taxonomy" id="6130"/>
    <lineage>
        <taxon>Eukaryota</taxon>
        <taxon>Metazoa</taxon>
        <taxon>Cnidaria</taxon>
        <taxon>Anthozoa</taxon>
        <taxon>Hexacorallia</taxon>
        <taxon>Scleractinia</taxon>
        <taxon>Astrocoeniina</taxon>
        <taxon>Acroporidae</taxon>
        <taxon>Acropora</taxon>
    </lineage>
</organism>
<name>A0AAD9QU39_ACRCE</name>
<accession>A0AAD9QU39</accession>
<comment type="caution">
    <text evidence="1">The sequence shown here is derived from an EMBL/GenBank/DDBJ whole genome shotgun (WGS) entry which is preliminary data.</text>
</comment>
<protein>
    <submittedName>
        <fullName evidence="1">Uncharacterized protein</fullName>
    </submittedName>
</protein>
<evidence type="ECO:0000313" key="1">
    <source>
        <dbReference type="EMBL" id="KAK2567111.1"/>
    </source>
</evidence>
<evidence type="ECO:0000313" key="2">
    <source>
        <dbReference type="Proteomes" id="UP001249851"/>
    </source>
</evidence>
<reference evidence="1" key="1">
    <citation type="journal article" date="2023" name="G3 (Bethesda)">
        <title>Whole genome assembly and annotation of the endangered Caribbean coral Acropora cervicornis.</title>
        <authorList>
            <person name="Selwyn J.D."/>
            <person name="Vollmer S.V."/>
        </authorList>
    </citation>
    <scope>NUCLEOTIDE SEQUENCE</scope>
    <source>
        <strain evidence="1">K2</strain>
    </source>
</reference>
<dbReference type="AlphaFoldDB" id="A0AAD9QU39"/>
<proteinExistence type="predicted"/>
<dbReference type="EMBL" id="JARQWQ010000015">
    <property type="protein sequence ID" value="KAK2567111.1"/>
    <property type="molecule type" value="Genomic_DNA"/>
</dbReference>
<dbReference type="Proteomes" id="UP001249851">
    <property type="component" value="Unassembled WGS sequence"/>
</dbReference>
<sequence>MYSLAGEENSTNLYNTDSLSTLKVCELDLYLQHRKMTFKGTKKQKIAIIKAHIGSKIIASISVQEAEAITAQTASDSESDFVEQSIGSFTAASSESSDLSDFSECSNAVMEATTEASSSCYGHNEPKCSGTTLSSGLRLTFKDFINLLILMIRKKSM</sequence>
<reference evidence="1" key="2">
    <citation type="journal article" date="2023" name="Science">
        <title>Genomic signatures of disease resistance in endangered staghorn corals.</title>
        <authorList>
            <person name="Vollmer S.V."/>
            <person name="Selwyn J.D."/>
            <person name="Despard B.A."/>
            <person name="Roesel C.L."/>
        </authorList>
    </citation>
    <scope>NUCLEOTIDE SEQUENCE</scope>
    <source>
        <strain evidence="1">K2</strain>
    </source>
</reference>